<evidence type="ECO:0000313" key="3">
    <source>
        <dbReference type="Proteomes" id="UP000254519"/>
    </source>
</evidence>
<dbReference type="InterPro" id="IPR003673">
    <property type="entry name" value="CoA-Trfase_fam_III"/>
</dbReference>
<dbReference type="Gene3D" id="3.40.50.10540">
    <property type="entry name" value="Crotonobetainyl-coa:carnitine coa-transferase, domain 1"/>
    <property type="match status" value="1"/>
</dbReference>
<dbReference type="Gene3D" id="3.30.1540.10">
    <property type="entry name" value="formyl-coa transferase, domain 3"/>
    <property type="match status" value="1"/>
</dbReference>
<gene>
    <name evidence="2" type="primary">frc_2</name>
    <name evidence="2" type="ORF">NCTC4822_00616</name>
</gene>
<dbReference type="PANTHER" id="PTHR48207">
    <property type="entry name" value="SUCCINATE--HYDROXYMETHYLGLUTARATE COA-TRANSFERASE"/>
    <property type="match status" value="1"/>
</dbReference>
<dbReference type="InterPro" id="IPR050483">
    <property type="entry name" value="CoA-transferase_III_domain"/>
</dbReference>
<dbReference type="Pfam" id="PF02515">
    <property type="entry name" value="CoA_transf_3"/>
    <property type="match status" value="1"/>
</dbReference>
<dbReference type="GO" id="GO:0033608">
    <property type="term" value="F:formyl-CoA transferase activity"/>
    <property type="evidence" value="ECO:0007669"/>
    <property type="project" value="UniProtKB-EC"/>
</dbReference>
<dbReference type="InterPro" id="IPR023606">
    <property type="entry name" value="CoA-Trfase_III_dom_1_sf"/>
</dbReference>
<evidence type="ECO:0000313" key="2">
    <source>
        <dbReference type="EMBL" id="SUI99432.1"/>
    </source>
</evidence>
<dbReference type="Proteomes" id="UP000254519">
    <property type="component" value="Unassembled WGS sequence"/>
</dbReference>
<dbReference type="OrthoDB" id="9797653at2"/>
<proteinExistence type="predicted"/>
<dbReference type="InterPro" id="IPR044855">
    <property type="entry name" value="CoA-Trfase_III_dom3_sf"/>
</dbReference>
<evidence type="ECO:0000256" key="1">
    <source>
        <dbReference type="ARBA" id="ARBA00022679"/>
    </source>
</evidence>
<sequence>MQLKKKPLEGLKVLEMGSLIAGPFAGKLFAEFGAEVIKIESPGNGDPLRKWRKLHNGTSLWWYIQSRNKKSVSVNLKIEEGIEIIQDLVREVDIVVENFRPGVMEKWGLGYEDLKKINPGIIMVRISGYGQDGPYRDKAGFGSIAEAMGGLRYLTGYPDRPTTRIGISIGDSIAALYGVIGAMFAVYHRDVKGTGEGQYIDVALYEAVFSLMESMVPEYDVFNYIRERSGSTLPGIAPSNTYRCKDEKYIVIGANGDAIFKRLMYAIGKPNLAEDPKFETNDGRVAEADYLDEVIELWTSQHELKEAITILDQARVPAGPIYNVKDIIEDEHVQSRNLIKTMEIEDLGTVKFPGIVPKLSETPGDMDWVGPQLGFHNDEVLKELLQYSVEKIASLREQEVIFEEKHNG</sequence>
<keyword evidence="1 2" id="KW-0808">Transferase</keyword>
<dbReference type="RefSeq" id="WP_115360089.1">
    <property type="nucleotide sequence ID" value="NZ_CP038012.1"/>
</dbReference>
<accession>A0A380BDA2</accession>
<dbReference type="SUPFAM" id="SSF89796">
    <property type="entry name" value="CoA-transferase family III (CaiB/BaiF)"/>
    <property type="match status" value="1"/>
</dbReference>
<organism evidence="2 3">
    <name type="scientific">Sporosarcina pasteurii</name>
    <name type="common">Bacillus pasteurii</name>
    <dbReference type="NCBI Taxonomy" id="1474"/>
    <lineage>
        <taxon>Bacteria</taxon>
        <taxon>Bacillati</taxon>
        <taxon>Bacillota</taxon>
        <taxon>Bacilli</taxon>
        <taxon>Bacillales</taxon>
        <taxon>Caryophanaceae</taxon>
        <taxon>Sporosarcina</taxon>
    </lineage>
</organism>
<keyword evidence="3" id="KW-1185">Reference proteome</keyword>
<name>A0A380BDA2_SPOPA</name>
<protein>
    <submittedName>
        <fullName evidence="2">Formyl-coenzyme A transferase</fullName>
        <ecNumber evidence="2">2.8.3.16</ecNumber>
    </submittedName>
</protein>
<dbReference type="AlphaFoldDB" id="A0A380BDA2"/>
<dbReference type="EC" id="2.8.3.16" evidence="2"/>
<dbReference type="PANTHER" id="PTHR48207:SF3">
    <property type="entry name" value="SUCCINATE--HYDROXYMETHYLGLUTARATE COA-TRANSFERASE"/>
    <property type="match status" value="1"/>
</dbReference>
<dbReference type="EMBL" id="UGYZ01000002">
    <property type="protein sequence ID" value="SUI99432.1"/>
    <property type="molecule type" value="Genomic_DNA"/>
</dbReference>
<reference evidence="2 3" key="1">
    <citation type="submission" date="2018-06" db="EMBL/GenBank/DDBJ databases">
        <authorList>
            <consortium name="Pathogen Informatics"/>
            <person name="Doyle S."/>
        </authorList>
    </citation>
    <scope>NUCLEOTIDE SEQUENCE [LARGE SCALE GENOMIC DNA]</scope>
    <source>
        <strain evidence="3">ATCC 11859 / DSM 33 / NCIB 8841 / NCTC 4822</strain>
    </source>
</reference>